<dbReference type="GO" id="GO:0003697">
    <property type="term" value="F:single-stranded DNA binding"/>
    <property type="evidence" value="ECO:0007669"/>
    <property type="project" value="InterPro"/>
</dbReference>
<evidence type="ECO:0000256" key="3">
    <source>
        <dbReference type="SAM" id="MobiDB-lite"/>
    </source>
</evidence>
<dbReference type="NCBIfam" id="TIGR00621">
    <property type="entry name" value="ssb"/>
    <property type="match status" value="1"/>
</dbReference>
<sequence>MVTDTTLDSAACWQHMPQLPHQPCYQLPSADDVCLELSRQEGKLQALVCRSTCSSAGPSLKSVKLLQTASSRLHMLLKMAASFACTVSRSRTVAAGPQAFTHRMPAPPQARLCSIRQRSIARNFALQAAPSAAVEEETQSFSSYPEPEIREVDFDPRLVNSVGLLGRLGTPFQLRRIGDRMAVATSALAVTRGSKKEGQEQQTDWFTLEVWNKLAELATENLDKGMQIQVVGRLKTETWTDKATNQPRKSFKVVADQVNRVRSFGQGYGEVQRMQAPQPDMWEAQPAPAAQPAQRAPPQQPPQPPGDDFVGGAPQSFFGEMPPRGADVGPSEKKWMEFFSNPSAYWDNRQNKRNPRAPDFKHKDDKDSVLWLDSRDTPPWVGAQLQNAGLGNDDDDQIPF</sequence>
<evidence type="ECO:0008006" key="6">
    <source>
        <dbReference type="Google" id="ProtNLM"/>
    </source>
</evidence>
<keyword evidence="5" id="KW-1185">Reference proteome</keyword>
<evidence type="ECO:0000313" key="4">
    <source>
        <dbReference type="EMBL" id="CAK0784505.1"/>
    </source>
</evidence>
<dbReference type="GO" id="GO:0042645">
    <property type="term" value="C:mitochondrial nucleoid"/>
    <property type="evidence" value="ECO:0007669"/>
    <property type="project" value="TreeGrafter"/>
</dbReference>
<keyword evidence="1 2" id="KW-0238">DNA-binding</keyword>
<evidence type="ECO:0000256" key="2">
    <source>
        <dbReference type="PROSITE-ProRule" id="PRU00252"/>
    </source>
</evidence>
<reference evidence="4 5" key="1">
    <citation type="submission" date="2023-10" db="EMBL/GenBank/DDBJ databases">
        <authorList>
            <person name="Maclean D."/>
            <person name="Macfadyen A."/>
        </authorList>
    </citation>
    <scope>NUCLEOTIDE SEQUENCE [LARGE SCALE GENOMIC DNA]</scope>
</reference>
<dbReference type="Proteomes" id="UP001314263">
    <property type="component" value="Unassembled WGS sequence"/>
</dbReference>
<dbReference type="InterPro" id="IPR000424">
    <property type="entry name" value="Primosome_PriB/ssb"/>
</dbReference>
<dbReference type="EMBL" id="CAUYUE010000010">
    <property type="protein sequence ID" value="CAK0784505.1"/>
    <property type="molecule type" value="Genomic_DNA"/>
</dbReference>
<dbReference type="CDD" id="cd04496">
    <property type="entry name" value="SSB_OBF"/>
    <property type="match status" value="1"/>
</dbReference>
<dbReference type="Pfam" id="PF00436">
    <property type="entry name" value="SSB"/>
    <property type="match status" value="1"/>
</dbReference>
<evidence type="ECO:0000256" key="1">
    <source>
        <dbReference type="ARBA" id="ARBA00023125"/>
    </source>
</evidence>
<feature type="compositionally biased region" description="Basic and acidic residues" evidence="3">
    <location>
        <begin position="356"/>
        <end position="376"/>
    </location>
</feature>
<dbReference type="SUPFAM" id="SSF50249">
    <property type="entry name" value="Nucleic acid-binding proteins"/>
    <property type="match status" value="1"/>
</dbReference>
<proteinExistence type="inferred from homology"/>
<dbReference type="InterPro" id="IPR012340">
    <property type="entry name" value="NA-bd_OB-fold"/>
</dbReference>
<gene>
    <name evidence="4" type="ORF">CVIRNUC_007709</name>
</gene>
<accession>A0AAV1IET7</accession>
<dbReference type="PANTHER" id="PTHR10302">
    <property type="entry name" value="SINGLE-STRANDED DNA-BINDING PROTEIN"/>
    <property type="match status" value="1"/>
</dbReference>
<dbReference type="AlphaFoldDB" id="A0AAV1IET7"/>
<feature type="region of interest" description="Disordered" evidence="3">
    <location>
        <begin position="343"/>
        <end position="400"/>
    </location>
</feature>
<feature type="region of interest" description="Disordered" evidence="3">
    <location>
        <begin position="282"/>
        <end position="331"/>
    </location>
</feature>
<evidence type="ECO:0000313" key="5">
    <source>
        <dbReference type="Proteomes" id="UP001314263"/>
    </source>
</evidence>
<dbReference type="InterPro" id="IPR011344">
    <property type="entry name" value="ssDNA-bd"/>
</dbReference>
<dbReference type="PROSITE" id="PS50935">
    <property type="entry name" value="SSB"/>
    <property type="match status" value="1"/>
</dbReference>
<protein>
    <recommendedName>
        <fullName evidence="6">Single-stranded DNA-binding protein</fullName>
    </recommendedName>
</protein>
<feature type="compositionally biased region" description="Low complexity" evidence="3">
    <location>
        <begin position="284"/>
        <end position="297"/>
    </location>
</feature>
<dbReference type="Gene3D" id="2.40.50.140">
    <property type="entry name" value="Nucleic acid-binding proteins"/>
    <property type="match status" value="1"/>
</dbReference>
<name>A0AAV1IET7_9CHLO</name>
<dbReference type="HAMAP" id="MF_00984">
    <property type="entry name" value="SSB"/>
    <property type="match status" value="1"/>
</dbReference>
<dbReference type="PANTHER" id="PTHR10302:SF0">
    <property type="entry name" value="SINGLE-STRANDED DNA-BINDING PROTEIN, MITOCHONDRIAL"/>
    <property type="match status" value="1"/>
</dbReference>
<comment type="caution">
    <text evidence="4">The sequence shown here is derived from an EMBL/GenBank/DDBJ whole genome shotgun (WGS) entry which is preliminary data.</text>
</comment>
<organism evidence="4 5">
    <name type="scientific">Coccomyxa viridis</name>
    <dbReference type="NCBI Taxonomy" id="1274662"/>
    <lineage>
        <taxon>Eukaryota</taxon>
        <taxon>Viridiplantae</taxon>
        <taxon>Chlorophyta</taxon>
        <taxon>core chlorophytes</taxon>
        <taxon>Trebouxiophyceae</taxon>
        <taxon>Trebouxiophyceae incertae sedis</taxon>
        <taxon>Coccomyxaceae</taxon>
        <taxon>Coccomyxa</taxon>
    </lineage>
</organism>
<dbReference type="GO" id="GO:0006264">
    <property type="term" value="P:mitochondrial DNA replication"/>
    <property type="evidence" value="ECO:0007669"/>
    <property type="project" value="TreeGrafter"/>
</dbReference>